<dbReference type="EMBL" id="KN042429">
    <property type="protein sequence ID" value="KFH63157.1"/>
    <property type="molecule type" value="Genomic_DNA"/>
</dbReference>
<dbReference type="SMART" id="SM01380">
    <property type="entry name" value="Ribosomal_L31e"/>
    <property type="match status" value="1"/>
</dbReference>
<dbReference type="Gene3D" id="3.10.440.10">
    <property type="match status" value="1"/>
</dbReference>
<evidence type="ECO:0000256" key="1">
    <source>
        <dbReference type="ARBA" id="ARBA00010808"/>
    </source>
</evidence>
<evidence type="ECO:0000256" key="3">
    <source>
        <dbReference type="ARBA" id="ARBA00023274"/>
    </source>
</evidence>
<gene>
    <name evidence="5" type="ORF">MVEG_11194</name>
</gene>
<feature type="compositionally biased region" description="Basic and acidic residues" evidence="4">
    <location>
        <begin position="205"/>
        <end position="232"/>
    </location>
</feature>
<dbReference type="InterPro" id="IPR000054">
    <property type="entry name" value="Ribosomal_eL31"/>
</dbReference>
<keyword evidence="6" id="KW-1185">Reference proteome</keyword>
<comment type="similarity">
    <text evidence="1">Belongs to the eukaryotic ribosomal protein eL31 family.</text>
</comment>
<sequence length="232" mass="26595">MAPLTQAEKRLARQARKKKRTKRAQAHNPYGFQVADTIECTYHIHKFIHGRTKKKHALHAIRAIKMFTYFFMGTRIVKLDPEVSKKVWKKGRKSVQERIRLRFSRRVETREGPHKGKKYTYVTHVPIESFSGLQDVVIEDAKDPVEAENAVSEDVSEMVEKDSEMEAHDDTETDAQEDSKMENQKEDPKPDVQQESSKAQENADDGVKNDSRDNPSEVSGDKEDIVGNKTGE</sequence>
<dbReference type="GO" id="GO:0003735">
    <property type="term" value="F:structural constituent of ribosome"/>
    <property type="evidence" value="ECO:0007669"/>
    <property type="project" value="InterPro"/>
</dbReference>
<feature type="compositionally biased region" description="Basic and acidic residues" evidence="4">
    <location>
        <begin position="177"/>
        <end position="192"/>
    </location>
</feature>
<dbReference type="Proteomes" id="UP000243308">
    <property type="component" value="Unassembled WGS sequence"/>
</dbReference>
<reference evidence="5 6" key="1">
    <citation type="submission" date="2011-02" db="EMBL/GenBank/DDBJ databases">
        <title>The Genome Sequence of Mortierella verticillata NRRL 6337.</title>
        <authorList>
            <consortium name="The Broad Institute Genome Sequencing Platform"/>
            <person name="Russ C."/>
            <person name="Cuomo C."/>
            <person name="Burger G."/>
            <person name="Gray M.W."/>
            <person name="Holland P.W.H."/>
            <person name="King N."/>
            <person name="Lang F.B.F."/>
            <person name="Roger A.J."/>
            <person name="Ruiz-Trillo I."/>
            <person name="Young S.K."/>
            <person name="Zeng Q."/>
            <person name="Gargeya S."/>
            <person name="Alvarado L."/>
            <person name="Berlin A."/>
            <person name="Chapman S.B."/>
            <person name="Chen Z."/>
            <person name="Freedman E."/>
            <person name="Gellesch M."/>
            <person name="Goldberg J."/>
            <person name="Griggs A."/>
            <person name="Gujja S."/>
            <person name="Heilman E."/>
            <person name="Heiman D."/>
            <person name="Howarth C."/>
            <person name="Mehta T."/>
            <person name="Neiman D."/>
            <person name="Pearson M."/>
            <person name="Roberts A."/>
            <person name="Saif S."/>
            <person name="Shea T."/>
            <person name="Shenoy N."/>
            <person name="Sisk P."/>
            <person name="Stolte C."/>
            <person name="Sykes S."/>
            <person name="White J."/>
            <person name="Yandava C."/>
            <person name="Haas B."/>
            <person name="Nusbaum C."/>
            <person name="Birren B."/>
        </authorList>
    </citation>
    <scope>NUCLEOTIDE SEQUENCE [LARGE SCALE GENOMIC DNA]</scope>
    <source>
        <strain evidence="5 6">NRRL 6337</strain>
    </source>
</reference>
<evidence type="ECO:0000256" key="2">
    <source>
        <dbReference type="ARBA" id="ARBA00022980"/>
    </source>
</evidence>
<keyword evidence="2" id="KW-0689">Ribosomal protein</keyword>
<feature type="region of interest" description="Disordered" evidence="4">
    <location>
        <begin position="144"/>
        <end position="232"/>
    </location>
</feature>
<dbReference type="GO" id="GO:0022625">
    <property type="term" value="C:cytosolic large ribosomal subunit"/>
    <property type="evidence" value="ECO:0007669"/>
    <property type="project" value="TreeGrafter"/>
</dbReference>
<dbReference type="Pfam" id="PF01198">
    <property type="entry name" value="Ribosomal_L31e"/>
    <property type="match status" value="1"/>
</dbReference>
<dbReference type="InterPro" id="IPR023621">
    <property type="entry name" value="Ribosomal_eL31_dom_sf"/>
</dbReference>
<dbReference type="PANTHER" id="PTHR10956:SF0">
    <property type="entry name" value="60S RIBOSOMAL PROTEIN L31"/>
    <property type="match status" value="1"/>
</dbReference>
<name>A0A086TMI0_9FUNG</name>
<dbReference type="PANTHER" id="PTHR10956">
    <property type="entry name" value="60S RIBOSOMAL PROTEIN L31"/>
    <property type="match status" value="1"/>
</dbReference>
<dbReference type="OrthoDB" id="9739313at2759"/>
<feature type="compositionally biased region" description="Basic and acidic residues" evidence="4">
    <location>
        <begin position="158"/>
        <end position="170"/>
    </location>
</feature>
<dbReference type="AlphaFoldDB" id="A0A086TMI0"/>
<protein>
    <recommendedName>
        <fullName evidence="7">60S ribosomal protein L31</fullName>
    </recommendedName>
</protein>
<dbReference type="PROSITE" id="PS01144">
    <property type="entry name" value="RIBOSOMAL_L31E"/>
    <property type="match status" value="1"/>
</dbReference>
<keyword evidence="3" id="KW-0687">Ribonucleoprotein</keyword>
<organism evidence="5 6">
    <name type="scientific">Podila verticillata NRRL 6337</name>
    <dbReference type="NCBI Taxonomy" id="1069443"/>
    <lineage>
        <taxon>Eukaryota</taxon>
        <taxon>Fungi</taxon>
        <taxon>Fungi incertae sedis</taxon>
        <taxon>Mucoromycota</taxon>
        <taxon>Mortierellomycotina</taxon>
        <taxon>Mortierellomycetes</taxon>
        <taxon>Mortierellales</taxon>
        <taxon>Mortierellaceae</taxon>
        <taxon>Podila</taxon>
    </lineage>
</organism>
<dbReference type="GO" id="GO:0002181">
    <property type="term" value="P:cytoplasmic translation"/>
    <property type="evidence" value="ECO:0007669"/>
    <property type="project" value="TreeGrafter"/>
</dbReference>
<evidence type="ECO:0008006" key="7">
    <source>
        <dbReference type="Google" id="ProtNLM"/>
    </source>
</evidence>
<accession>A0A086TMI0</accession>
<proteinExistence type="inferred from homology"/>
<evidence type="ECO:0000313" key="6">
    <source>
        <dbReference type="Proteomes" id="UP000243308"/>
    </source>
</evidence>
<evidence type="ECO:0000256" key="4">
    <source>
        <dbReference type="SAM" id="MobiDB-lite"/>
    </source>
</evidence>
<dbReference type="SUPFAM" id="SSF54575">
    <property type="entry name" value="Ribosomal protein L31e"/>
    <property type="match status" value="1"/>
</dbReference>
<dbReference type="InterPro" id="IPR020052">
    <property type="entry name" value="Ribosomal_eL31_CS"/>
</dbReference>
<evidence type="ECO:0000313" key="5">
    <source>
        <dbReference type="EMBL" id="KFH63157.1"/>
    </source>
</evidence>